<keyword evidence="13" id="KW-1185">Reference proteome</keyword>
<feature type="compositionally biased region" description="Basic residues" evidence="8">
    <location>
        <begin position="161"/>
        <end position="174"/>
    </location>
</feature>
<dbReference type="Pfam" id="PF05869">
    <property type="entry name" value="Dam"/>
    <property type="match status" value="1"/>
</dbReference>
<feature type="compositionally biased region" description="Basic and acidic residues" evidence="8">
    <location>
        <begin position="175"/>
        <end position="184"/>
    </location>
</feature>
<dbReference type="InterPro" id="IPR041373">
    <property type="entry name" value="RT_RNaseH"/>
</dbReference>
<dbReference type="Gene3D" id="3.40.50.150">
    <property type="entry name" value="Vaccinia Virus protein VP39"/>
    <property type="match status" value="1"/>
</dbReference>
<keyword evidence="7" id="KW-0695">RNA-directed DNA polymerase</keyword>
<dbReference type="InterPro" id="IPR043502">
    <property type="entry name" value="DNA/RNA_pol_sf"/>
</dbReference>
<dbReference type="Pfam" id="PF17921">
    <property type="entry name" value="Integrase_H2C2"/>
    <property type="match status" value="1"/>
</dbReference>
<dbReference type="FunFam" id="1.10.340.70:FF:000001">
    <property type="entry name" value="Retrovirus-related Pol polyprotein from transposon gypsy-like Protein"/>
    <property type="match status" value="1"/>
</dbReference>
<dbReference type="InterPro" id="IPR008593">
    <property type="entry name" value="Dam_MeTrfase"/>
</dbReference>
<dbReference type="EC" id="2.7.7.49" evidence="1"/>
<evidence type="ECO:0000259" key="11">
    <source>
        <dbReference type="PROSITE" id="PS50994"/>
    </source>
</evidence>
<feature type="compositionally biased region" description="Basic and acidic residues" evidence="8">
    <location>
        <begin position="494"/>
        <end position="512"/>
    </location>
</feature>
<name>A0AAE0F5D8_9CHLO</name>
<dbReference type="SMART" id="SM00298">
    <property type="entry name" value="CHROMO"/>
    <property type="match status" value="1"/>
</dbReference>
<dbReference type="GO" id="GO:0003677">
    <property type="term" value="F:DNA binding"/>
    <property type="evidence" value="ECO:0007669"/>
    <property type="project" value="InterPro"/>
</dbReference>
<dbReference type="InterPro" id="IPR050951">
    <property type="entry name" value="Retrovirus_Pol_polyprotein"/>
</dbReference>
<accession>A0AAE0F5D8</accession>
<evidence type="ECO:0000259" key="10">
    <source>
        <dbReference type="PROSITE" id="PS50878"/>
    </source>
</evidence>
<dbReference type="Pfam" id="PF00078">
    <property type="entry name" value="RVT_1"/>
    <property type="match status" value="1"/>
</dbReference>
<dbReference type="CDD" id="cd00303">
    <property type="entry name" value="retropepsin_like"/>
    <property type="match status" value="1"/>
</dbReference>
<feature type="compositionally biased region" description="Low complexity" evidence="8">
    <location>
        <begin position="335"/>
        <end position="346"/>
    </location>
</feature>
<dbReference type="CDD" id="cd00024">
    <property type="entry name" value="CD_CSD"/>
    <property type="match status" value="1"/>
</dbReference>
<dbReference type="PROSITE" id="PS50013">
    <property type="entry name" value="CHROMO_2"/>
    <property type="match status" value="1"/>
</dbReference>
<dbReference type="InterPro" id="IPR016197">
    <property type="entry name" value="Chromo-like_dom_sf"/>
</dbReference>
<dbReference type="Proteomes" id="UP001190700">
    <property type="component" value="Unassembled WGS sequence"/>
</dbReference>
<evidence type="ECO:0000256" key="2">
    <source>
        <dbReference type="ARBA" id="ARBA00022679"/>
    </source>
</evidence>
<evidence type="ECO:0000256" key="4">
    <source>
        <dbReference type="ARBA" id="ARBA00022722"/>
    </source>
</evidence>
<feature type="compositionally biased region" description="Basic and acidic residues" evidence="8">
    <location>
        <begin position="11"/>
        <end position="29"/>
    </location>
</feature>
<dbReference type="InterPro" id="IPR012337">
    <property type="entry name" value="RNaseH-like_sf"/>
</dbReference>
<dbReference type="InterPro" id="IPR036397">
    <property type="entry name" value="RNaseH_sf"/>
</dbReference>
<dbReference type="InterPro" id="IPR000953">
    <property type="entry name" value="Chromo/chromo_shadow_dom"/>
</dbReference>
<reference evidence="12 13" key="1">
    <citation type="journal article" date="2015" name="Genome Biol. Evol.">
        <title>Comparative Genomics of a Bacterivorous Green Alga Reveals Evolutionary Causalities and Consequences of Phago-Mixotrophic Mode of Nutrition.</title>
        <authorList>
            <person name="Burns J.A."/>
            <person name="Paasch A."/>
            <person name="Narechania A."/>
            <person name="Kim E."/>
        </authorList>
    </citation>
    <scope>NUCLEOTIDE SEQUENCE [LARGE SCALE GENOMIC DNA]</scope>
    <source>
        <strain evidence="12 13">PLY_AMNH</strain>
    </source>
</reference>
<feature type="compositionally biased region" description="Polar residues" evidence="8">
    <location>
        <begin position="2306"/>
        <end position="2320"/>
    </location>
</feature>
<evidence type="ECO:0000256" key="5">
    <source>
        <dbReference type="ARBA" id="ARBA00022759"/>
    </source>
</evidence>
<dbReference type="InterPro" id="IPR001584">
    <property type="entry name" value="Integrase_cat-core"/>
</dbReference>
<feature type="domain" description="Integrase catalytic" evidence="11">
    <location>
        <begin position="1670"/>
        <end position="1834"/>
    </location>
</feature>
<dbReference type="Gene3D" id="3.10.20.370">
    <property type="match status" value="1"/>
</dbReference>
<evidence type="ECO:0000259" key="9">
    <source>
        <dbReference type="PROSITE" id="PS50013"/>
    </source>
</evidence>
<dbReference type="GO" id="GO:0015074">
    <property type="term" value="P:DNA integration"/>
    <property type="evidence" value="ECO:0007669"/>
    <property type="project" value="InterPro"/>
</dbReference>
<dbReference type="InterPro" id="IPR043128">
    <property type="entry name" value="Rev_trsase/Diguanyl_cyclase"/>
</dbReference>
<dbReference type="PANTHER" id="PTHR37984">
    <property type="entry name" value="PROTEIN CBG26694"/>
    <property type="match status" value="1"/>
</dbReference>
<dbReference type="SUPFAM" id="SSF56672">
    <property type="entry name" value="DNA/RNA polymerases"/>
    <property type="match status" value="1"/>
</dbReference>
<dbReference type="Pfam" id="PF13650">
    <property type="entry name" value="Asp_protease_2"/>
    <property type="match status" value="1"/>
</dbReference>
<keyword evidence="2" id="KW-0808">Transferase</keyword>
<dbReference type="PROSITE" id="PS50994">
    <property type="entry name" value="INTEGRASE"/>
    <property type="match status" value="1"/>
</dbReference>
<proteinExistence type="predicted"/>
<organism evidence="12 13">
    <name type="scientific">Cymbomonas tetramitiformis</name>
    <dbReference type="NCBI Taxonomy" id="36881"/>
    <lineage>
        <taxon>Eukaryota</taxon>
        <taxon>Viridiplantae</taxon>
        <taxon>Chlorophyta</taxon>
        <taxon>Pyramimonadophyceae</taxon>
        <taxon>Pyramimonadales</taxon>
        <taxon>Pyramimonadaceae</taxon>
        <taxon>Cymbomonas</taxon>
    </lineage>
</organism>
<dbReference type="SUPFAM" id="SSF54160">
    <property type="entry name" value="Chromo domain-like"/>
    <property type="match status" value="1"/>
</dbReference>
<dbReference type="SUPFAM" id="SSF53098">
    <property type="entry name" value="Ribonuclease H-like"/>
    <property type="match status" value="1"/>
</dbReference>
<dbReference type="InterPro" id="IPR041588">
    <property type="entry name" value="Integrase_H2C2"/>
</dbReference>
<feature type="compositionally biased region" description="Basic and acidic residues" evidence="8">
    <location>
        <begin position="2341"/>
        <end position="2361"/>
    </location>
</feature>
<dbReference type="PROSITE" id="PS50878">
    <property type="entry name" value="RT_POL"/>
    <property type="match status" value="1"/>
</dbReference>
<feature type="region of interest" description="Disordered" evidence="8">
    <location>
        <begin position="1238"/>
        <end position="1281"/>
    </location>
</feature>
<dbReference type="GO" id="GO:0004519">
    <property type="term" value="F:endonuclease activity"/>
    <property type="evidence" value="ECO:0007669"/>
    <property type="project" value="UniProtKB-KW"/>
</dbReference>
<comment type="caution">
    <text evidence="12">The sequence shown here is derived from an EMBL/GenBank/DDBJ whole genome shotgun (WGS) entry which is preliminary data.</text>
</comment>
<dbReference type="GO" id="GO:0016787">
    <property type="term" value="F:hydrolase activity"/>
    <property type="evidence" value="ECO:0007669"/>
    <property type="project" value="UniProtKB-KW"/>
</dbReference>
<dbReference type="Pfam" id="PF00385">
    <property type="entry name" value="Chromo"/>
    <property type="match status" value="1"/>
</dbReference>
<dbReference type="EMBL" id="LGRX02025598">
    <property type="protein sequence ID" value="KAK3252159.1"/>
    <property type="molecule type" value="Genomic_DNA"/>
</dbReference>
<dbReference type="InterPro" id="IPR029063">
    <property type="entry name" value="SAM-dependent_MTases_sf"/>
</dbReference>
<dbReference type="Gene3D" id="3.30.420.10">
    <property type="entry name" value="Ribonuclease H-like superfamily/Ribonuclease H"/>
    <property type="match status" value="1"/>
</dbReference>
<feature type="domain" description="Chromo" evidence="9">
    <location>
        <begin position="2006"/>
        <end position="2072"/>
    </location>
</feature>
<dbReference type="CDD" id="cd01647">
    <property type="entry name" value="RT_LTR"/>
    <property type="match status" value="1"/>
</dbReference>
<dbReference type="GO" id="GO:0009307">
    <property type="term" value="P:DNA restriction-modification system"/>
    <property type="evidence" value="ECO:0007669"/>
    <property type="project" value="InterPro"/>
</dbReference>
<dbReference type="SUPFAM" id="SSF53335">
    <property type="entry name" value="S-adenosyl-L-methionine-dependent methyltransferases"/>
    <property type="match status" value="1"/>
</dbReference>
<evidence type="ECO:0000256" key="1">
    <source>
        <dbReference type="ARBA" id="ARBA00012493"/>
    </source>
</evidence>
<evidence type="ECO:0000256" key="7">
    <source>
        <dbReference type="ARBA" id="ARBA00022918"/>
    </source>
</evidence>
<dbReference type="Gene3D" id="1.10.340.70">
    <property type="match status" value="1"/>
</dbReference>
<dbReference type="InterPro" id="IPR021109">
    <property type="entry name" value="Peptidase_aspartic_dom_sf"/>
</dbReference>
<feature type="compositionally biased region" description="Low complexity" evidence="8">
    <location>
        <begin position="145"/>
        <end position="160"/>
    </location>
</feature>
<dbReference type="InterPro" id="IPR000477">
    <property type="entry name" value="RT_dom"/>
</dbReference>
<evidence type="ECO:0000256" key="3">
    <source>
        <dbReference type="ARBA" id="ARBA00022695"/>
    </source>
</evidence>
<feature type="compositionally biased region" description="Basic and acidic residues" evidence="8">
    <location>
        <begin position="1266"/>
        <end position="1281"/>
    </location>
</feature>
<dbReference type="FunFam" id="3.30.70.270:FF:000020">
    <property type="entry name" value="Transposon Tf2-6 polyprotein-like Protein"/>
    <property type="match status" value="1"/>
</dbReference>
<feature type="compositionally biased region" description="Acidic residues" evidence="8">
    <location>
        <begin position="460"/>
        <end position="469"/>
    </location>
</feature>
<feature type="region of interest" description="Disordered" evidence="8">
    <location>
        <begin position="1324"/>
        <end position="1347"/>
    </location>
</feature>
<dbReference type="Gene3D" id="2.40.50.40">
    <property type="match status" value="1"/>
</dbReference>
<dbReference type="Gene3D" id="2.40.70.10">
    <property type="entry name" value="Acid Proteases"/>
    <property type="match status" value="1"/>
</dbReference>
<feature type="region of interest" description="Disordered" evidence="8">
    <location>
        <begin position="315"/>
        <end position="358"/>
    </location>
</feature>
<dbReference type="InterPro" id="IPR023780">
    <property type="entry name" value="Chromo_domain"/>
</dbReference>
<dbReference type="GO" id="GO:0003964">
    <property type="term" value="F:RNA-directed DNA polymerase activity"/>
    <property type="evidence" value="ECO:0007669"/>
    <property type="project" value="UniProtKB-KW"/>
</dbReference>
<feature type="region of interest" description="Disordered" evidence="8">
    <location>
        <begin position="433"/>
        <end position="533"/>
    </location>
</feature>
<gene>
    <name evidence="12" type="ORF">CYMTET_38538</name>
</gene>
<feature type="compositionally biased region" description="Low complexity" evidence="8">
    <location>
        <begin position="433"/>
        <end position="444"/>
    </location>
</feature>
<dbReference type="Gene3D" id="3.10.10.10">
    <property type="entry name" value="HIV Type 1 Reverse Transcriptase, subunit A, domain 1"/>
    <property type="match status" value="1"/>
</dbReference>
<evidence type="ECO:0000313" key="13">
    <source>
        <dbReference type="Proteomes" id="UP001190700"/>
    </source>
</evidence>
<protein>
    <recommendedName>
        <fullName evidence="1">RNA-directed DNA polymerase</fullName>
        <ecNumber evidence="1">2.7.7.49</ecNumber>
    </recommendedName>
</protein>
<evidence type="ECO:0000256" key="6">
    <source>
        <dbReference type="ARBA" id="ARBA00022801"/>
    </source>
</evidence>
<feature type="compositionally biased region" description="Acidic residues" evidence="8">
    <location>
        <begin position="48"/>
        <end position="58"/>
    </location>
</feature>
<keyword evidence="4" id="KW-0540">Nuclease</keyword>
<dbReference type="SUPFAM" id="SSF50630">
    <property type="entry name" value="Acid proteases"/>
    <property type="match status" value="1"/>
</dbReference>
<feature type="domain" description="Reverse transcriptase" evidence="10">
    <location>
        <begin position="856"/>
        <end position="1035"/>
    </location>
</feature>
<feature type="compositionally biased region" description="Polar residues" evidence="8">
    <location>
        <begin position="59"/>
        <end position="70"/>
    </location>
</feature>
<sequence>MFSVDRSLGTGDRHRAPQRERGETPRVDPTDPNPNPNPNPEASVLAALDEDEGQEEETQWTFNPLNTPWRNTPRPRVPRKAPVERMRALRQRIQDVTLPAVSHPLDDSGEEGGGTSKTGPASEPPPFKLRPEVFPSTSRPAACPALAERASLSAESTTSAARKRTGKPRSRTPKTVRDRLQHEAEVTRLGDEPPGLRAESLADRTRAWREMTHPEHMAAAALVKENEKWRNAWVPEGWRRYRRRWYRWHGKVTPDLTITEGAVQLSLETECGTIPGSGGDVGIPDAWCSLYRVHQWNQREREAAEEAAHLALPSTASGDSLSLDSAEPSDANPATTLDLTLSPSSSQPATSGDISDLEDSQRSLNFTQQLMERQLAAARSENNPSVLTTVTEGVEPTPLKTIQEETHLELLLTIQKQQRHRLRPILEGNEAVAAPANVTNAQAAPREEEPPSFTQKSEPEDSAGEEEEEKMSIQPLRSYPLESRTQSRARRRAQGQERRAKERQLQADRDLEGGWYFGPDPRSQPAPPRTRPIRSKQRVPLHHPVRAAICAHLRRDGQVMWNQDSQLTAIRDKEGTLLLVFWALLKGQRVRVLVDSGASDEFISSECVKRLNLTVRANGMPLNVTLADGSVQTSAQVAYGKLTAETSEGTYSEVIKMRVLPLGIKVDIVLGGRWLRHLSPVTLDYDGWGSVKFRQHGKSVRIRGCSPGRSPTRKGERTAMALEPMVMLSAAQATKEIKAYRRRYAGMDSAATPHDILVAYATPLVGTSMLSAVATSENLEDPSISPEWRKKFQELIESFSPRVIREALPNFDALRKDEVAHVRLQEGWNGIAPAKRPYKMSMVELTQLRERLDELLSKGYIRPSSSPFAAPVLMVPKPGKPEVLRMVCDFRAINSLTVKDKYPLPDIQQLFDSMHGAKYFSSFDAVDGFWQMAMASEDVEKTAFTSPYGSYEWLVMPMGLTNSPSCYQRRMQRALGHLPFVRIFLDDCILFSNTLEEHLSHLQQFLEVCENQGIYLKESKCQLLQTQIRFLGHVISREGSQPQHDKLAAIRDWPALENATHVRQFLGLAGYYRRYMLGFSEVAQPLTQLTKGDVAWLWGPMQRWAFEEIKKALCSSPTLALPDMKAAAEGRHPFVVQTDASGVALGGVLMQDVGNGLQPIAFESRQFNGAEQNYHAGERELCALHHCTTQTWRHYLIWTEFQLQGDHKPLVWLMAPGQPLSRRQARWYMDLVERPPSAADTASKFRPAAGKESRQGRAPLGVVDPNKLKERKSNSAKTKEPEPVLAYSGTLTWMDSPQLWMDALHTLQLAETGYEKATLAVQTRSGKLTASSPPSPRKTPVDFSATPKCSEASTRLLEPSDRQDWKFRADMFDFLSQEYGPFEVDACCDLGGKNRQVNRYWTDCLKENWRGLNVWCNPPFSSNHLTIEAVLRKYVEEWRLDPENTSALFVLPDFQSRMPQWRQLFRSAGMRVEYIIPTHDAQGEPVQMFAAPDGALLDLPWPLLVVYAPPARQRVKRERKTSSPPPIVRTGEAASVRDLHQQISGGQFLKALQAEYGRPGPLQTLRKEIQEAPHQRTRDFCVVGDVLWRVSAGRYQLVLGEDSPLREVVLQEAHASVSAGHAGRDKTLERVLRRFWWKGAAEDVGRWVSSCTICQAVRPRNSYPDGLLNPHTIPTRLWQVVSVDFVTGLPVTARNHDAFATFTCKLSKMVHIIPLNFQDSSSEVIARIYFDHIWKLHGTPMKIVSDRDPRFQDAMWKELMRLMGTKVASTTPYNPRSDGQAEHTNRVVEDMLRSFVGSNPEDWDLWCANVEFAINDTRSDVTGFTPFELVLGHSPMSQLDLFLQAAAGQHSKRKGGEGTAHEMASKFAAQLEDARTKLELAQQRQRHQFDQRHTAKSFQLGDLVWVDAKHLTENIMNRESFRKLGPRWHGPLPITERFFSDQQRELPEIDRGAPVAYRLKLPPKWRIHDVFAQHRLKEYRTADEAFALRRQIPTPAKVLVDGQSQTHVSKILARRVKPMKGGKEVEEFLVRWTGYSNAHDSWKTRESLNYGGELEQLTEFEHLRLSREGQAREKALQEVRMQRKQRRERVGALTFLDTSDEVKLTSLDNCLPWEQYCRSADAFVTHLALLGSGVSTRELRLLVLFSGTGSVERSFMSCYPKSTVVTVDHDPRWQPTYAEKVQDWDFKRYAPGYFDVIWASPPCTEYSQAKTTGGTPEPLTSYYGERKPGLDYSWQHIIVHPSGALRRWERNRGGGWFLEDATQLKAPVAPFSLPISRVGIAYWNPTIVIDDDEYHGIPYQGRKPTHSASTNSEDSGTGAVSWSKEKLPDSDDNDDAGVTNSKEKLPDSDDKDDAGVIHDMDTASPKWEPTSPEYDDTEDDVSEFDDLVADDAEEQAEARRLKRLGLQLIMDEKGELHWVPKGTSPTSPVQPDDQPITEQKSEAISEDAPASVVETVHAPPKKPYGSSVRSDSFLVRSARPSLATASPPSVVVEPVRVSVTAVSPDTDDVVTAVPSDTDDVVTTVSPDTDDVVTAVSPDTDDVITAVSPDTDDVVIAVSPDTDDVEIWPEPPAERVDVGTLSPTIGQVTTVALPDTDDVEIWPEPPAGRVDVGTLSPTIGQVTTVAPPDTDDVGISPEPPAERVDVEARFPTFGTGPNSVLLTPLGTVKARALANSAPGEAAYPEKGTPLVRRTLLLATECFVATRHVAAVGAADRTAVVAEKISVENSAGELNPHGAAAAKIDRLALS</sequence>
<dbReference type="Pfam" id="PF17917">
    <property type="entry name" value="RT_RNaseH"/>
    <property type="match status" value="1"/>
</dbReference>
<evidence type="ECO:0000313" key="12">
    <source>
        <dbReference type="EMBL" id="KAK3252159.1"/>
    </source>
</evidence>
<keyword evidence="5" id="KW-0255">Endonuclease</keyword>
<dbReference type="Gene3D" id="3.30.70.270">
    <property type="match status" value="2"/>
</dbReference>
<feature type="region of interest" description="Disordered" evidence="8">
    <location>
        <begin position="2416"/>
        <end position="2451"/>
    </location>
</feature>
<keyword evidence="3" id="KW-0548">Nucleotidyltransferase</keyword>
<evidence type="ECO:0000256" key="8">
    <source>
        <dbReference type="SAM" id="MobiDB-lite"/>
    </source>
</evidence>
<dbReference type="CDD" id="cd09274">
    <property type="entry name" value="RNase_HI_RT_Ty3"/>
    <property type="match status" value="1"/>
</dbReference>
<dbReference type="GO" id="GO:0009007">
    <property type="term" value="F:site-specific DNA-methyltransferase (adenine-specific) activity"/>
    <property type="evidence" value="ECO:0007669"/>
    <property type="project" value="InterPro"/>
</dbReference>
<keyword evidence="6" id="KW-0378">Hydrolase</keyword>
<dbReference type="PANTHER" id="PTHR37984:SF5">
    <property type="entry name" value="PROTEIN NYNRIN-LIKE"/>
    <property type="match status" value="1"/>
</dbReference>
<feature type="region of interest" description="Disordered" evidence="8">
    <location>
        <begin position="1"/>
        <end position="184"/>
    </location>
</feature>
<feature type="region of interest" description="Disordered" evidence="8">
    <location>
        <begin position="2299"/>
        <end position="2379"/>
    </location>
</feature>